<dbReference type="SUPFAM" id="SSF48350">
    <property type="entry name" value="GTPase activation domain, GAP"/>
    <property type="match status" value="1"/>
</dbReference>
<protein>
    <recommendedName>
        <fullName evidence="3">Rho-GAP domain-containing protein</fullName>
    </recommendedName>
</protein>
<evidence type="ECO:0000256" key="1">
    <source>
        <dbReference type="ARBA" id="ARBA00022468"/>
    </source>
</evidence>
<feature type="compositionally biased region" description="Basic residues" evidence="2">
    <location>
        <begin position="374"/>
        <end position="383"/>
    </location>
</feature>
<dbReference type="AlphaFoldDB" id="A0A6B2KZP8"/>
<evidence type="ECO:0000259" key="3">
    <source>
        <dbReference type="PROSITE" id="PS50238"/>
    </source>
</evidence>
<dbReference type="InterPro" id="IPR000198">
    <property type="entry name" value="RhoGAP_dom"/>
</dbReference>
<evidence type="ECO:0000313" key="4">
    <source>
        <dbReference type="EMBL" id="NDV30078.1"/>
    </source>
</evidence>
<accession>A0A6B2KZP8</accession>
<dbReference type="EMBL" id="GIBP01001109">
    <property type="protein sequence ID" value="NDV30078.1"/>
    <property type="molecule type" value="Transcribed_RNA"/>
</dbReference>
<dbReference type="Gene3D" id="1.10.555.10">
    <property type="entry name" value="Rho GTPase activation protein"/>
    <property type="match status" value="1"/>
</dbReference>
<dbReference type="PROSITE" id="PS50238">
    <property type="entry name" value="RHOGAP"/>
    <property type="match status" value="1"/>
</dbReference>
<keyword evidence="1" id="KW-0343">GTPase activation</keyword>
<name>A0A6B2KZP8_9EUKA</name>
<dbReference type="InterPro" id="IPR008936">
    <property type="entry name" value="Rho_GTPase_activation_prot"/>
</dbReference>
<reference evidence="4" key="1">
    <citation type="journal article" date="2020" name="J. Eukaryot. Microbiol.">
        <title>De novo Sequencing, Assembly and Annotation of the Transcriptome for the Free-Living Testate Amoeba Arcella intermedia.</title>
        <authorList>
            <person name="Ribeiro G.M."/>
            <person name="Porfirio-Sousa A.L."/>
            <person name="Maurer-Alcala X.X."/>
            <person name="Katz L.A."/>
            <person name="Lahr D.J.G."/>
        </authorList>
    </citation>
    <scope>NUCLEOTIDE SEQUENCE</scope>
</reference>
<dbReference type="GO" id="GO:0005096">
    <property type="term" value="F:GTPase activator activity"/>
    <property type="evidence" value="ECO:0007669"/>
    <property type="project" value="UniProtKB-KW"/>
</dbReference>
<feature type="compositionally biased region" description="Basic and acidic residues" evidence="2">
    <location>
        <begin position="493"/>
        <end position="511"/>
    </location>
</feature>
<feature type="compositionally biased region" description="Basic and acidic residues" evidence="2">
    <location>
        <begin position="326"/>
        <end position="360"/>
    </location>
</feature>
<dbReference type="Pfam" id="PF00620">
    <property type="entry name" value="RhoGAP"/>
    <property type="match status" value="1"/>
</dbReference>
<feature type="domain" description="Rho-GAP" evidence="3">
    <location>
        <begin position="9"/>
        <end position="208"/>
    </location>
</feature>
<feature type="region of interest" description="Disordered" evidence="2">
    <location>
        <begin position="303"/>
        <end position="384"/>
    </location>
</feature>
<proteinExistence type="predicted"/>
<feature type="region of interest" description="Disordered" evidence="2">
    <location>
        <begin position="493"/>
        <end position="520"/>
    </location>
</feature>
<organism evidence="4">
    <name type="scientific">Arcella intermedia</name>
    <dbReference type="NCBI Taxonomy" id="1963864"/>
    <lineage>
        <taxon>Eukaryota</taxon>
        <taxon>Amoebozoa</taxon>
        <taxon>Tubulinea</taxon>
        <taxon>Elardia</taxon>
        <taxon>Arcellinida</taxon>
        <taxon>Sphaerothecina</taxon>
        <taxon>Arcellidae</taxon>
        <taxon>Arcella</taxon>
    </lineage>
</organism>
<feature type="compositionally biased region" description="Polar residues" evidence="2">
    <location>
        <begin position="304"/>
        <end position="315"/>
    </location>
</feature>
<dbReference type="InterPro" id="IPR051025">
    <property type="entry name" value="RhoGAP"/>
</dbReference>
<sequence length="655" mass="74764">MKSSAIFAKPLSELMRESGDLTVPLIVYKCIQYLIPKYLQEEGIFRKNGKHNTIQFLKDAIDSGNVCYDRLFKYVDECHDVSGLLKLFIRELPEPVIGEKVQSQLLSIIVDPSLKDNTKTKISLIKSIFETQPYINEFQLLSYLCNMLNEVGSHNEHNKMTPSNLARVWAPNLIWEFDPPKDPNLLIEKNELHTNLVEFLILESRSLFENFKHPNISEPSVDPLPSESLLNDTADPIVIVYKDPEESTELPDMIEFSNKDATTKDYRRSMPLLKNLFGKPFHFLDMDRVEDNTRPATERIDLHMSTNHSNISLSASGGPRMSNDGEYTKRKESKEYKELKESRELKESKEPKEGEEDKKSKLIRAASSKNCGKKDKKDRKRTNSIKEIGKMNLIKRSEAAPPIHPPILSTLPNTIPSDIPDCEPPPQAVRSLSRRALTAPRPCEHRLSREDLLLQSKKADLVVGSSDSSLVTDESLLEDLPCIAIEFPANEKASKKSMDEENIENHRDSKSNKSFTMRSESRSEKKNVTLVYHSDICTHTSEIIKFFNTNDIAFTYQKFTDPITVEDGVKIIKNYKNILVIDEATDTIKYQGAIAELSTPRLKSLIAKEPNSNNFYNQQYMTEPCLLLKRDSLVVTSFSKLVFMKTIIPKLMEQN</sequence>
<dbReference type="SMART" id="SM00324">
    <property type="entry name" value="RhoGAP"/>
    <property type="match status" value="1"/>
</dbReference>
<dbReference type="CDD" id="cd00159">
    <property type="entry name" value="RhoGAP"/>
    <property type="match status" value="1"/>
</dbReference>
<dbReference type="PANTHER" id="PTHR15228">
    <property type="entry name" value="SPERMATHECAL PHYSIOLOGY VARIANT"/>
    <property type="match status" value="1"/>
</dbReference>
<dbReference type="PANTHER" id="PTHR15228:SF24">
    <property type="entry name" value="RHO-GAP DOMAIN-CONTAINING PROTEIN"/>
    <property type="match status" value="1"/>
</dbReference>
<evidence type="ECO:0000256" key="2">
    <source>
        <dbReference type="SAM" id="MobiDB-lite"/>
    </source>
</evidence>
<dbReference type="GO" id="GO:0007165">
    <property type="term" value="P:signal transduction"/>
    <property type="evidence" value="ECO:0007669"/>
    <property type="project" value="InterPro"/>
</dbReference>